<evidence type="ECO:0000259" key="4">
    <source>
        <dbReference type="Pfam" id="PF18289"/>
    </source>
</evidence>
<dbReference type="Pfam" id="PF18289">
    <property type="entry name" value="HU-CCDC81_euk_2"/>
    <property type="match status" value="1"/>
</dbReference>
<feature type="compositionally biased region" description="Low complexity" evidence="2">
    <location>
        <begin position="186"/>
        <end position="196"/>
    </location>
</feature>
<dbReference type="InterPro" id="IPR040673">
    <property type="entry name" value="CCDC81_HU_dom_2"/>
</dbReference>
<feature type="compositionally biased region" description="Basic and acidic residues" evidence="2">
    <location>
        <begin position="239"/>
        <end position="248"/>
    </location>
</feature>
<feature type="region of interest" description="Disordered" evidence="2">
    <location>
        <begin position="181"/>
        <end position="201"/>
    </location>
</feature>
<dbReference type="Pfam" id="PF14908">
    <property type="entry name" value="HU-CCDC81_euk_1"/>
    <property type="match status" value="1"/>
</dbReference>
<dbReference type="eggNOG" id="ENOG502QT76">
    <property type="taxonomic scope" value="Eukaryota"/>
</dbReference>
<organism evidence="5 6">
    <name type="scientific">Poecilia formosa</name>
    <name type="common">Amazon molly</name>
    <name type="synonym">Limia formosa</name>
    <dbReference type="NCBI Taxonomy" id="48698"/>
    <lineage>
        <taxon>Eukaryota</taxon>
        <taxon>Metazoa</taxon>
        <taxon>Chordata</taxon>
        <taxon>Craniata</taxon>
        <taxon>Vertebrata</taxon>
        <taxon>Euteleostomi</taxon>
        <taxon>Actinopterygii</taxon>
        <taxon>Neopterygii</taxon>
        <taxon>Teleostei</taxon>
        <taxon>Neoteleostei</taxon>
        <taxon>Acanthomorphata</taxon>
        <taxon>Ovalentaria</taxon>
        <taxon>Atherinomorphae</taxon>
        <taxon>Cyprinodontiformes</taxon>
        <taxon>Poeciliidae</taxon>
        <taxon>Poeciliinae</taxon>
        <taxon>Poecilia</taxon>
    </lineage>
</organism>
<feature type="coiled-coil region" evidence="1">
    <location>
        <begin position="404"/>
        <end position="431"/>
    </location>
</feature>
<feature type="coiled-coil region" evidence="1">
    <location>
        <begin position="504"/>
        <end position="538"/>
    </location>
</feature>
<sequence length="699" mass="81107">EMSNILLLASEGDKRMLRGLLHLSKNAPDVECIWTEISFYIRRQMNLQKGVNLSGLGTFTFSLQNFNTGHRFSNFHHPIFILAGKLSQSLGLHQVRWLAKAHVPVVPLNFAAVLQQTPYSRDVVEGCVRETLAALHRALASERHIFLPLKGIGVLSFRNNKVQMKFSRDFINTISETRQTLKDSSMRAGSSSSLSSGEVTELQRPQTACRVSLPAIVSLQTDNKGIGKDGGNVLPSGDQRSKKDEPAQPDHQISLPPRHNQTIRNLDPETRKNFNREECRSRPYSTSPRVIDFEVKQTMSLIKLHSFPSSQLSSNSLKRLDPHEVPQQRESKFNQSLQMKAVGLTEELNPIPPAVPTSSALNKQVNQGEELCHLCTQRALRNVPENRRERRDAEEKAHGNLLLLKEQLRDEQEMEQELAKLTEQHEQAKKVAEFNLHMSRREKSSRFDCPTAWHERSFVFPARPVTPPKRIRQHRYRSDLRSQMERRQQLVAQDQQYRLLTERLDQMQLIQEIALQRAQQLQKKLEKTKHYRKALDTQVEDKMFTSCSECPPDKPRLTRCETAIRRAESRKRAQKVSYANFGVATQRKREEMQNRQLQLETEKEMLKHTKTELMRDATNQFEKKRAVRKSLEDDWSRSVELKHKQEDEERRFLRSPGKLLVDKLEESQRCWRCKRRTTNCGETNIWKDSRYLSGSQFMI</sequence>
<feature type="domain" description="CCDC81 HU" evidence="3">
    <location>
        <begin position="29"/>
        <end position="94"/>
    </location>
</feature>
<evidence type="ECO:0008006" key="7">
    <source>
        <dbReference type="Google" id="ProtNLM"/>
    </source>
</evidence>
<evidence type="ECO:0000313" key="5">
    <source>
        <dbReference type="Ensembl" id="ENSPFOP00000016731.2"/>
    </source>
</evidence>
<name>A0A087YFC8_POEFO</name>
<dbReference type="Ensembl" id="ENSPFOT00000016753.2">
    <property type="protein sequence ID" value="ENSPFOP00000016731.2"/>
    <property type="gene ID" value="ENSPFOG00000016624.2"/>
</dbReference>
<dbReference type="OMA" id="NERWINT"/>
<evidence type="ECO:0000259" key="3">
    <source>
        <dbReference type="Pfam" id="PF14908"/>
    </source>
</evidence>
<dbReference type="GeneTree" id="ENSGT00390000011985"/>
<feature type="domain" description="CCDC81 HU" evidence="4">
    <location>
        <begin position="104"/>
        <end position="177"/>
    </location>
</feature>
<dbReference type="InterPro" id="IPR026295">
    <property type="entry name" value="CCD81"/>
</dbReference>
<reference evidence="5" key="3">
    <citation type="submission" date="2025-09" db="UniProtKB">
        <authorList>
            <consortium name="Ensembl"/>
        </authorList>
    </citation>
    <scope>IDENTIFICATION</scope>
</reference>
<proteinExistence type="predicted"/>
<reference evidence="6" key="1">
    <citation type="submission" date="2013-10" db="EMBL/GenBank/DDBJ databases">
        <authorList>
            <person name="Schartl M."/>
            <person name="Warren W."/>
        </authorList>
    </citation>
    <scope>NUCLEOTIDE SEQUENCE [LARGE SCALE GENOMIC DNA]</scope>
    <source>
        <strain evidence="6">female</strain>
    </source>
</reference>
<feature type="compositionally biased region" description="Basic and acidic residues" evidence="2">
    <location>
        <begin position="266"/>
        <end position="281"/>
    </location>
</feature>
<feature type="coiled-coil region" evidence="1">
    <location>
        <begin position="589"/>
        <end position="634"/>
    </location>
</feature>
<accession>A0A087YFC8</accession>
<reference evidence="5" key="2">
    <citation type="submission" date="2025-08" db="UniProtKB">
        <authorList>
            <consortium name="Ensembl"/>
        </authorList>
    </citation>
    <scope>IDENTIFICATION</scope>
</reference>
<evidence type="ECO:0000313" key="6">
    <source>
        <dbReference type="Proteomes" id="UP000028760"/>
    </source>
</evidence>
<evidence type="ECO:0000256" key="1">
    <source>
        <dbReference type="SAM" id="Coils"/>
    </source>
</evidence>
<dbReference type="PANTHER" id="PTHR14362">
    <property type="entry name" value="COILED-COIL DOMAIN-CONTAINING PROTEIN 81"/>
    <property type="match status" value="1"/>
</dbReference>
<dbReference type="InterPro" id="IPR028034">
    <property type="entry name" value="HU-CCDC81"/>
</dbReference>
<dbReference type="GO" id="GO:0005815">
    <property type="term" value="C:microtubule organizing center"/>
    <property type="evidence" value="ECO:0007669"/>
    <property type="project" value="TreeGrafter"/>
</dbReference>
<keyword evidence="6" id="KW-1185">Reference proteome</keyword>
<dbReference type="STRING" id="48698.ENSPFOP00000016731"/>
<keyword evidence="1" id="KW-0175">Coiled coil</keyword>
<protein>
    <recommendedName>
        <fullName evidence="7">CCDC81 HU domain-containing protein</fullName>
    </recommendedName>
</protein>
<dbReference type="AlphaFoldDB" id="A0A087YFC8"/>
<dbReference type="PANTHER" id="PTHR14362:SF2">
    <property type="entry name" value="COILED-COIL DOMAIN-CONTAINING PROTEIN 81"/>
    <property type="match status" value="1"/>
</dbReference>
<dbReference type="Proteomes" id="UP000028760">
    <property type="component" value="Unassembled WGS sequence"/>
</dbReference>
<evidence type="ECO:0000256" key="2">
    <source>
        <dbReference type="SAM" id="MobiDB-lite"/>
    </source>
</evidence>
<feature type="region of interest" description="Disordered" evidence="2">
    <location>
        <begin position="221"/>
        <end position="283"/>
    </location>
</feature>
<dbReference type="EMBL" id="AYCK01008177">
    <property type="status" value="NOT_ANNOTATED_CDS"/>
    <property type="molecule type" value="Genomic_DNA"/>
</dbReference>